<dbReference type="InterPro" id="IPR001128">
    <property type="entry name" value="Cyt_P450"/>
</dbReference>
<evidence type="ECO:0000313" key="3">
    <source>
        <dbReference type="Proteomes" id="UP001500665"/>
    </source>
</evidence>
<dbReference type="Proteomes" id="UP001500665">
    <property type="component" value="Unassembled WGS sequence"/>
</dbReference>
<dbReference type="Pfam" id="PF00067">
    <property type="entry name" value="p450"/>
    <property type="match status" value="1"/>
</dbReference>
<proteinExistence type="inferred from homology"/>
<reference evidence="2 3" key="1">
    <citation type="journal article" date="2019" name="Int. J. Syst. Evol. Microbiol.">
        <title>The Global Catalogue of Microorganisms (GCM) 10K type strain sequencing project: providing services to taxonomists for standard genome sequencing and annotation.</title>
        <authorList>
            <consortium name="The Broad Institute Genomics Platform"/>
            <consortium name="The Broad Institute Genome Sequencing Center for Infectious Disease"/>
            <person name="Wu L."/>
            <person name="Ma J."/>
        </authorList>
    </citation>
    <scope>NUCLEOTIDE SEQUENCE [LARGE SCALE GENOMIC DNA]</scope>
    <source>
        <strain evidence="2 3">JCM 10696</strain>
    </source>
</reference>
<name>A0ABN1QPT7_9ACTN</name>
<gene>
    <name evidence="2" type="ORF">GCM10009550_18900</name>
</gene>
<dbReference type="SUPFAM" id="SSF48264">
    <property type="entry name" value="Cytochrome P450"/>
    <property type="match status" value="1"/>
</dbReference>
<dbReference type="InterPro" id="IPR002397">
    <property type="entry name" value="Cyt_P450_B"/>
</dbReference>
<dbReference type="InterPro" id="IPR036396">
    <property type="entry name" value="Cyt_P450_sf"/>
</dbReference>
<keyword evidence="3" id="KW-1185">Reference proteome</keyword>
<accession>A0ABN1QPT7</accession>
<dbReference type="RefSeq" id="WP_344238913.1">
    <property type="nucleotide sequence ID" value="NZ_BAAAHH010000005.1"/>
</dbReference>
<sequence>MSPVSGSALAAPGAERIFHETMLGLRDADPRPGYRRLREKAPVLLTRDGVLVLTRHADCAAALRHRLLGGRGGAPGLGAVALPDDERVLALRTVQDGMISADPSGHARLRRLVSSAFAGRHVEALRRSVAARVDARLRALARTPGADLMAGLALPLPVDVLADLLGVPETDRAELLPLVGEMNAAFRHDGVPADRARAAHAQAVLADRLGVLLAARRARPEDDLLSRLAASRADDALTADEAVGAALLLLGAGAEPTAHLLGNAVHALLAHPGQYALLRREPSLVPGAVEELLRYDAPVQVVARTVLEPFAFLGARLEPGQTVLALLGAADRDPDRYPEPDRLDVTRDPHPASAHLAFAAGRHCCLGAHLARLVLEVLLQRLVDGHPRCALAGPPVRDGGLALRGFARLPVTLAP</sequence>
<dbReference type="EMBL" id="BAAAHH010000005">
    <property type="protein sequence ID" value="GAA0945287.1"/>
    <property type="molecule type" value="Genomic_DNA"/>
</dbReference>
<organism evidence="2 3">
    <name type="scientific">Actinocorallia libanotica</name>
    <dbReference type="NCBI Taxonomy" id="46162"/>
    <lineage>
        <taxon>Bacteria</taxon>
        <taxon>Bacillati</taxon>
        <taxon>Actinomycetota</taxon>
        <taxon>Actinomycetes</taxon>
        <taxon>Streptosporangiales</taxon>
        <taxon>Thermomonosporaceae</taxon>
        <taxon>Actinocorallia</taxon>
    </lineage>
</organism>
<dbReference type="Gene3D" id="1.10.630.10">
    <property type="entry name" value="Cytochrome P450"/>
    <property type="match status" value="1"/>
</dbReference>
<evidence type="ECO:0000313" key="2">
    <source>
        <dbReference type="EMBL" id="GAA0945287.1"/>
    </source>
</evidence>
<evidence type="ECO:0000256" key="1">
    <source>
        <dbReference type="ARBA" id="ARBA00010617"/>
    </source>
</evidence>
<dbReference type="PANTHER" id="PTHR46696:SF1">
    <property type="entry name" value="CYTOCHROME P450 YJIB-RELATED"/>
    <property type="match status" value="1"/>
</dbReference>
<dbReference type="PANTHER" id="PTHR46696">
    <property type="entry name" value="P450, PUTATIVE (EUROFUNG)-RELATED"/>
    <property type="match status" value="1"/>
</dbReference>
<comment type="similarity">
    <text evidence="1">Belongs to the cytochrome P450 family.</text>
</comment>
<protein>
    <submittedName>
        <fullName evidence="2">Cytochrome P450</fullName>
    </submittedName>
</protein>
<comment type="caution">
    <text evidence="2">The sequence shown here is derived from an EMBL/GenBank/DDBJ whole genome shotgun (WGS) entry which is preliminary data.</text>
</comment>
<dbReference type="PRINTS" id="PR00359">
    <property type="entry name" value="BP450"/>
</dbReference>